<organism evidence="2 3">
    <name type="scientific">Digitaria exilis</name>
    <dbReference type="NCBI Taxonomy" id="1010633"/>
    <lineage>
        <taxon>Eukaryota</taxon>
        <taxon>Viridiplantae</taxon>
        <taxon>Streptophyta</taxon>
        <taxon>Embryophyta</taxon>
        <taxon>Tracheophyta</taxon>
        <taxon>Spermatophyta</taxon>
        <taxon>Magnoliopsida</taxon>
        <taxon>Liliopsida</taxon>
        <taxon>Poales</taxon>
        <taxon>Poaceae</taxon>
        <taxon>PACMAD clade</taxon>
        <taxon>Panicoideae</taxon>
        <taxon>Panicodae</taxon>
        <taxon>Paniceae</taxon>
        <taxon>Anthephorinae</taxon>
        <taxon>Digitaria</taxon>
    </lineage>
</organism>
<comment type="caution">
    <text evidence="2">The sequence shown here is derived from an EMBL/GenBank/DDBJ whole genome shotgun (WGS) entry which is preliminary data.</text>
</comment>
<accession>A0A835BQP2</accession>
<evidence type="ECO:0000259" key="1">
    <source>
        <dbReference type="Pfam" id="PF00646"/>
    </source>
</evidence>
<dbReference type="OrthoDB" id="667898at2759"/>
<keyword evidence="3" id="KW-1185">Reference proteome</keyword>
<proteinExistence type="predicted"/>
<protein>
    <recommendedName>
        <fullName evidence="1">F-box domain-containing protein</fullName>
    </recommendedName>
</protein>
<dbReference type="Proteomes" id="UP000636709">
    <property type="component" value="Unassembled WGS sequence"/>
</dbReference>
<name>A0A835BQP2_9POAL</name>
<reference evidence="2" key="1">
    <citation type="submission" date="2020-07" db="EMBL/GenBank/DDBJ databases">
        <title>Genome sequence and genetic diversity analysis of an under-domesticated orphan crop, white fonio (Digitaria exilis).</title>
        <authorList>
            <person name="Bennetzen J.L."/>
            <person name="Chen S."/>
            <person name="Ma X."/>
            <person name="Wang X."/>
            <person name="Yssel A.E.J."/>
            <person name="Chaluvadi S.R."/>
            <person name="Johnson M."/>
            <person name="Gangashetty P."/>
            <person name="Hamidou F."/>
            <person name="Sanogo M.D."/>
            <person name="Zwaenepoel A."/>
            <person name="Wallace J."/>
            <person name="Van De Peer Y."/>
            <person name="Van Deynze A."/>
        </authorList>
    </citation>
    <scope>NUCLEOTIDE SEQUENCE</scope>
    <source>
        <tissue evidence="2">Leaves</tissue>
    </source>
</reference>
<dbReference type="SUPFAM" id="SSF81383">
    <property type="entry name" value="F-box domain"/>
    <property type="match status" value="1"/>
</dbReference>
<dbReference type="InterPro" id="IPR053197">
    <property type="entry name" value="F-box_SCFL_complex_component"/>
</dbReference>
<dbReference type="PANTHER" id="PTHR34223:SF88">
    <property type="entry name" value="OS11G0200950 PROTEIN"/>
    <property type="match status" value="1"/>
</dbReference>
<feature type="domain" description="F-box" evidence="1">
    <location>
        <begin position="7"/>
        <end position="46"/>
    </location>
</feature>
<dbReference type="Pfam" id="PF00646">
    <property type="entry name" value="F-box"/>
    <property type="match status" value="1"/>
</dbReference>
<gene>
    <name evidence="2" type="ORF">HU200_029286</name>
</gene>
<evidence type="ECO:0000313" key="2">
    <source>
        <dbReference type="EMBL" id="KAF8711265.1"/>
    </source>
</evidence>
<evidence type="ECO:0000313" key="3">
    <source>
        <dbReference type="Proteomes" id="UP000636709"/>
    </source>
</evidence>
<dbReference type="InterPro" id="IPR001810">
    <property type="entry name" value="F-box_dom"/>
</dbReference>
<dbReference type="AlphaFoldDB" id="A0A835BQP2"/>
<dbReference type="SUPFAM" id="SSF52047">
    <property type="entry name" value="RNI-like"/>
    <property type="match status" value="1"/>
</dbReference>
<sequence length="361" mass="40782">MVAADRISALPDGILQHVLGFLQADEAVRTSVLAPCWRDLWRTMPVLRITRRRVFVQSIRRFMDHLFLLRDRSGLLDALLIDCVRHLEDDALNINLWIRDPGTHCCARPRWCACPWHADVRGHVSLYPPLVSNHLTRLELHGPTLQAQYLDFSRCPGLKDLKMTSCKICTGVVSSLSLERLCIDQCSFGGDDRRRTRISAPRLTWLKLTANSGRTPVLEDMPLLVTAEVFIDDKSEDTCQYKDQGYCDENSCVNCYGSDDGSAGCVLLQGLAAAAELKLRSVPQAVLLDWRFCPTFSKLKTLLLDGWCVGTTDNALCILQHTPVLENLTLELLKVSLFVAQISMCYHTYHRSINVQLRHFS</sequence>
<dbReference type="PANTHER" id="PTHR34223">
    <property type="entry name" value="OS11G0201299 PROTEIN"/>
    <property type="match status" value="1"/>
</dbReference>
<dbReference type="InterPro" id="IPR036047">
    <property type="entry name" value="F-box-like_dom_sf"/>
</dbReference>
<dbReference type="EMBL" id="JACEFO010001753">
    <property type="protein sequence ID" value="KAF8711265.1"/>
    <property type="molecule type" value="Genomic_DNA"/>
</dbReference>